<name>A0A918P4J3_9ACTN</name>
<dbReference type="Proteomes" id="UP000619244">
    <property type="component" value="Unassembled WGS sequence"/>
</dbReference>
<protein>
    <submittedName>
        <fullName evidence="1">Uncharacterized protein</fullName>
    </submittedName>
</protein>
<comment type="caution">
    <text evidence="1">The sequence shown here is derived from an EMBL/GenBank/DDBJ whole genome shotgun (WGS) entry which is preliminary data.</text>
</comment>
<dbReference type="EMBL" id="BMVU01000224">
    <property type="protein sequence ID" value="GGY22064.1"/>
    <property type="molecule type" value="Genomic_DNA"/>
</dbReference>
<keyword evidence="2" id="KW-1185">Reference proteome</keyword>
<organism evidence="1 2">
    <name type="scientific">Streptomyces minutiscleroticus</name>
    <dbReference type="NCBI Taxonomy" id="68238"/>
    <lineage>
        <taxon>Bacteria</taxon>
        <taxon>Bacillati</taxon>
        <taxon>Actinomycetota</taxon>
        <taxon>Actinomycetes</taxon>
        <taxon>Kitasatosporales</taxon>
        <taxon>Streptomycetaceae</taxon>
        <taxon>Streptomyces</taxon>
    </lineage>
</organism>
<evidence type="ECO:0000313" key="1">
    <source>
        <dbReference type="EMBL" id="GGY22064.1"/>
    </source>
</evidence>
<sequence>MMTTTTQRLLDLAAAAPTADGEDLVRLLSEGNALYHQGLEETRQATSMRLGALTTAELVEAAAQAGVPCDSSRTRPEVLLLLALAEWEMTPAAMAYSGMAEDAARRGVSLLPEE</sequence>
<accession>A0A918P4J3</accession>
<dbReference type="AlphaFoldDB" id="A0A918P4J3"/>
<evidence type="ECO:0000313" key="2">
    <source>
        <dbReference type="Proteomes" id="UP000619244"/>
    </source>
</evidence>
<reference evidence="1" key="1">
    <citation type="journal article" date="2014" name="Int. J. Syst. Evol. Microbiol.">
        <title>Complete genome sequence of Corynebacterium casei LMG S-19264T (=DSM 44701T), isolated from a smear-ripened cheese.</title>
        <authorList>
            <consortium name="US DOE Joint Genome Institute (JGI-PGF)"/>
            <person name="Walter F."/>
            <person name="Albersmeier A."/>
            <person name="Kalinowski J."/>
            <person name="Ruckert C."/>
        </authorList>
    </citation>
    <scope>NUCLEOTIDE SEQUENCE</scope>
    <source>
        <strain evidence="1">JCM 4790</strain>
    </source>
</reference>
<gene>
    <name evidence="1" type="ORF">GCM10010358_83900</name>
</gene>
<proteinExistence type="predicted"/>
<reference evidence="1" key="2">
    <citation type="submission" date="2020-09" db="EMBL/GenBank/DDBJ databases">
        <authorList>
            <person name="Sun Q."/>
            <person name="Ohkuma M."/>
        </authorList>
    </citation>
    <scope>NUCLEOTIDE SEQUENCE</scope>
    <source>
        <strain evidence="1">JCM 4790</strain>
    </source>
</reference>